<dbReference type="EMBL" id="JAQQXT010000001">
    <property type="protein sequence ID" value="MDC8770226.1"/>
    <property type="molecule type" value="Genomic_DNA"/>
</dbReference>
<sequence>MKLLRISLAVSLAALSLSAAAQSNGTKVYIVQLNDAPVATFAGNSAAGLAATKTAPGVRLNAASANVLKYRSFLAGQQNKVLAKVGSPRPIHSYSVTFNGFAASLTDAQAKALMGSANVASVRESQLIKADTTRTPGFLQLTAPGGLWSQLDAAARQIKGEDVIIGVIDTGVWPENASFGDKEDLNKKPVPYYQSGNPVYGPPPAKWKGICEIGEGFTASMCNYKLIGARSYGEAWLEGAANSGGKYWLHPRLEYKSPRDGAGHGTHTASTSGGNANVQAAANGAPIGAISGIAPRARIAVYKALWTAQNTAGNTDNDGGTTADILKAIDQAVADGVDVINYSVSGSQTNIADDVEIAYLNATAAGVFVAASAGNSGPANKVAHISPWLMTVAASTHDRYTIADVTLGSGASFSGPSAQGSGVASTALVRSIDVIKGDYASLPQAEKEAAERCYLPANGGTANTMIDPAKAGGKMVICYRGGNVLVDKAAAVKAAGGAAMIIQNVPKIGDTPASANTTLLQPYVVPTVHLTNSTYAAINNYVLAQGNAATASFGPGVQATGVVAPVMASFSSRGPNKGNGNILKPDITGPGVDILAGYIDDTQTQIEHDGTIAGTFTPRPNAASLQGTSMSSPHVAGAAALLRQAHPTWSVAAIKSALMTSTTGVKLASGAPDLDRWGYGAGHMNPNGATATPLVYDSGPADHGRFLCGIGLTPPAGIGKCSDLGSIQPWNLNLASLTATDVVGARTLTRKVTNVSNATKTFNATASLPGWTVQVTPSTLNLAPGASGTFTTTLTLNTGSPVNTWSFGSLSWSDGVTQVTSPLSAKAAGFLAPVEVLDVRASGSGSKVLSVVSAYTGPLGVAAVGLVPATRNNSSIASGARQCFNVAVPTGAVQARFQLFDADTSAKSDLDLEVYNGLNGTGTLVGSSGGATADELVVLNAPAAGNYSACAIGYTVPAGGVTYALSSWVLGPVTGAQTLRASAPASVYQGGSASIGLGWKVAPGHRYLGQVEFLDTRSSPAVSLGKTAVMVDNR</sequence>
<feature type="chain" id="PRO_5047216404" evidence="11">
    <location>
        <begin position="22"/>
        <end position="1034"/>
    </location>
</feature>
<dbReference type="PROSITE" id="PS00136">
    <property type="entry name" value="SUBTILASE_ASP"/>
    <property type="match status" value="1"/>
</dbReference>
<dbReference type="Gene3D" id="3.50.30.30">
    <property type="match status" value="1"/>
</dbReference>
<dbReference type="SUPFAM" id="SSF52743">
    <property type="entry name" value="Subtilisin-like"/>
    <property type="match status" value="1"/>
</dbReference>
<comment type="similarity">
    <text evidence="2 8 9">Belongs to the peptidase S8 family.</text>
</comment>
<keyword evidence="3 8" id="KW-0645">Protease</keyword>
<name>A0ABT5K8E9_9BURK</name>
<comment type="caution">
    <text evidence="16">The sequence shown here is derived from an EMBL/GenBank/DDBJ whole genome shotgun (WGS) entry which is preliminary data.</text>
</comment>
<dbReference type="Gene3D" id="3.30.70.80">
    <property type="entry name" value="Peptidase S8 propeptide/proteinase inhibitor I9"/>
    <property type="match status" value="1"/>
</dbReference>
<comment type="subcellular location">
    <subcellularLocation>
        <location evidence="1">Secreted</location>
    </subcellularLocation>
</comment>
<evidence type="ECO:0000256" key="10">
    <source>
        <dbReference type="SAM" id="MobiDB-lite"/>
    </source>
</evidence>
<dbReference type="PROSITE" id="PS00138">
    <property type="entry name" value="SUBTILASE_SER"/>
    <property type="match status" value="1"/>
</dbReference>
<dbReference type="InterPro" id="IPR034197">
    <property type="entry name" value="Peptidases_S8_3"/>
</dbReference>
<evidence type="ECO:0000256" key="3">
    <source>
        <dbReference type="ARBA" id="ARBA00022670"/>
    </source>
</evidence>
<feature type="active site" description="Charge relay system" evidence="8">
    <location>
        <position position="264"/>
    </location>
</feature>
<proteinExistence type="inferred from homology"/>
<evidence type="ECO:0000259" key="13">
    <source>
        <dbReference type="Pfam" id="PF02225"/>
    </source>
</evidence>
<gene>
    <name evidence="16" type="ORF">PRZ03_01490</name>
</gene>
<protein>
    <submittedName>
        <fullName evidence="16">S8 family serine peptidase</fullName>
    </submittedName>
</protein>
<dbReference type="Gene3D" id="2.60.40.2310">
    <property type="match status" value="1"/>
</dbReference>
<dbReference type="PROSITE" id="PS51892">
    <property type="entry name" value="SUBTILASE"/>
    <property type="match status" value="1"/>
</dbReference>
<evidence type="ECO:0000259" key="15">
    <source>
        <dbReference type="Pfam" id="PF17766"/>
    </source>
</evidence>
<dbReference type="Gene3D" id="2.60.120.380">
    <property type="match status" value="1"/>
</dbReference>
<feature type="domain" description="PA" evidence="13">
    <location>
        <begin position="456"/>
        <end position="537"/>
    </location>
</feature>
<evidence type="ECO:0000313" key="17">
    <source>
        <dbReference type="Proteomes" id="UP001221189"/>
    </source>
</evidence>
<dbReference type="Pfam" id="PF00082">
    <property type="entry name" value="Peptidase_S8"/>
    <property type="match status" value="1"/>
</dbReference>
<dbReference type="InterPro" id="IPR003137">
    <property type="entry name" value="PA_domain"/>
</dbReference>
<keyword evidence="17" id="KW-1185">Reference proteome</keyword>
<feature type="domain" description="Peptidase S8/S53" evidence="12">
    <location>
        <begin position="160"/>
        <end position="665"/>
    </location>
</feature>
<feature type="active site" description="Charge relay system" evidence="8">
    <location>
        <position position="169"/>
    </location>
</feature>
<evidence type="ECO:0000256" key="1">
    <source>
        <dbReference type="ARBA" id="ARBA00004613"/>
    </source>
</evidence>
<dbReference type="Pfam" id="PF02225">
    <property type="entry name" value="PA"/>
    <property type="match status" value="1"/>
</dbReference>
<dbReference type="CDD" id="cd04852">
    <property type="entry name" value="Peptidases_S8_3"/>
    <property type="match status" value="1"/>
</dbReference>
<dbReference type="Pfam" id="PF17766">
    <property type="entry name" value="fn3_6"/>
    <property type="match status" value="1"/>
</dbReference>
<keyword evidence="4 11" id="KW-0732">Signal</keyword>
<dbReference type="InterPro" id="IPR015500">
    <property type="entry name" value="Peptidase_S8_subtilisin-rel"/>
</dbReference>
<evidence type="ECO:0000256" key="6">
    <source>
        <dbReference type="ARBA" id="ARBA00022825"/>
    </source>
</evidence>
<feature type="region of interest" description="Disordered" evidence="10">
    <location>
        <begin position="258"/>
        <end position="277"/>
    </location>
</feature>
<evidence type="ECO:0000256" key="4">
    <source>
        <dbReference type="ARBA" id="ARBA00022729"/>
    </source>
</evidence>
<dbReference type="InterPro" id="IPR036852">
    <property type="entry name" value="Peptidase_S8/S53_dom_sf"/>
</dbReference>
<dbReference type="InterPro" id="IPR023827">
    <property type="entry name" value="Peptidase_S8_Asp-AS"/>
</dbReference>
<evidence type="ECO:0000256" key="2">
    <source>
        <dbReference type="ARBA" id="ARBA00011073"/>
    </source>
</evidence>
<evidence type="ECO:0000259" key="12">
    <source>
        <dbReference type="Pfam" id="PF00082"/>
    </source>
</evidence>
<dbReference type="Pfam" id="PF05922">
    <property type="entry name" value="Inhibitor_I9"/>
    <property type="match status" value="1"/>
</dbReference>
<dbReference type="Proteomes" id="UP001221189">
    <property type="component" value="Unassembled WGS sequence"/>
</dbReference>
<dbReference type="InterPro" id="IPR045051">
    <property type="entry name" value="SBT"/>
</dbReference>
<feature type="domain" description="Subtilisin-like protease fibronectin type-III" evidence="15">
    <location>
        <begin position="731"/>
        <end position="824"/>
    </location>
</feature>
<dbReference type="InterPro" id="IPR041469">
    <property type="entry name" value="Subtilisin-like_FN3"/>
</dbReference>
<accession>A0ABT5K8E9</accession>
<evidence type="ECO:0000256" key="9">
    <source>
        <dbReference type="RuleBase" id="RU003355"/>
    </source>
</evidence>
<organism evidence="16 17">
    <name type="scientific">Roseateles albus</name>
    <dbReference type="NCBI Taxonomy" id="2987525"/>
    <lineage>
        <taxon>Bacteria</taxon>
        <taxon>Pseudomonadati</taxon>
        <taxon>Pseudomonadota</taxon>
        <taxon>Betaproteobacteria</taxon>
        <taxon>Burkholderiales</taxon>
        <taxon>Sphaerotilaceae</taxon>
        <taxon>Roseateles</taxon>
    </lineage>
</organism>
<dbReference type="InterPro" id="IPR000209">
    <property type="entry name" value="Peptidase_S8/S53_dom"/>
</dbReference>
<evidence type="ECO:0000256" key="5">
    <source>
        <dbReference type="ARBA" id="ARBA00022801"/>
    </source>
</evidence>
<evidence type="ECO:0000313" key="16">
    <source>
        <dbReference type="EMBL" id="MDC8770226.1"/>
    </source>
</evidence>
<feature type="signal peptide" evidence="11">
    <location>
        <begin position="1"/>
        <end position="21"/>
    </location>
</feature>
<dbReference type="Gene3D" id="3.40.50.200">
    <property type="entry name" value="Peptidase S8/S53 domain"/>
    <property type="match status" value="1"/>
</dbReference>
<evidence type="ECO:0000256" key="11">
    <source>
        <dbReference type="SAM" id="SignalP"/>
    </source>
</evidence>
<dbReference type="RefSeq" id="WP_273598699.1">
    <property type="nucleotide sequence ID" value="NZ_JAQQXT010000001.1"/>
</dbReference>
<dbReference type="InterPro" id="IPR037045">
    <property type="entry name" value="S8pro/Inhibitor_I9_sf"/>
</dbReference>
<feature type="compositionally biased region" description="Low complexity" evidence="10">
    <location>
        <begin position="265"/>
        <end position="277"/>
    </location>
</feature>
<feature type="domain" description="Inhibitor I9" evidence="14">
    <location>
        <begin position="28"/>
        <end position="129"/>
    </location>
</feature>
<dbReference type="InterPro" id="IPR023828">
    <property type="entry name" value="Peptidase_S8_Ser-AS"/>
</dbReference>
<reference evidence="16 17" key="1">
    <citation type="submission" date="2022-10" db="EMBL/GenBank/DDBJ databases">
        <title>Paucibacter sp. hw1 Genome sequencing.</title>
        <authorList>
            <person name="Park S."/>
        </authorList>
    </citation>
    <scope>NUCLEOTIDE SEQUENCE [LARGE SCALE GENOMIC DNA]</scope>
    <source>
        <strain evidence="17">hw1</strain>
    </source>
</reference>
<keyword evidence="7" id="KW-0325">Glycoprotein</keyword>
<evidence type="ECO:0000256" key="8">
    <source>
        <dbReference type="PROSITE-ProRule" id="PRU01240"/>
    </source>
</evidence>
<evidence type="ECO:0000256" key="7">
    <source>
        <dbReference type="ARBA" id="ARBA00023180"/>
    </source>
</evidence>
<dbReference type="PRINTS" id="PR00723">
    <property type="entry name" value="SUBTILISIN"/>
</dbReference>
<evidence type="ECO:0000259" key="14">
    <source>
        <dbReference type="Pfam" id="PF05922"/>
    </source>
</evidence>
<keyword evidence="6 8" id="KW-0720">Serine protease</keyword>
<dbReference type="PANTHER" id="PTHR10795">
    <property type="entry name" value="PROPROTEIN CONVERTASE SUBTILISIN/KEXIN"/>
    <property type="match status" value="1"/>
</dbReference>
<feature type="active site" description="Charge relay system" evidence="8">
    <location>
        <position position="629"/>
    </location>
</feature>
<dbReference type="InterPro" id="IPR010259">
    <property type="entry name" value="S8pro/Inhibitor_I9"/>
</dbReference>
<keyword evidence="5 8" id="KW-0378">Hydrolase</keyword>